<sequence length="201" mass="23112">MSRQRVMINQVKPQVGGRRSRWTALIQVVERSKIQQIRSGKTNEIRRYVFTDEEGTKVGAAIFDNDICYFDDFLIPFVTAKSQSMAMLVEILNAYHATEMLSWRPDSTGTITTYVLATEAEKLIRVKSEALRTAEDQDVDLSTTIQNALKQHNIVAFFRKYDSTFQGRASEKYSIVKSYLIQDLLMNETPQRKALPFEEIT</sequence>
<name>A0AAV1C1Y4_OLDCO</name>
<accession>A0AAV1C1Y4</accession>
<proteinExistence type="predicted"/>
<organism evidence="1 2">
    <name type="scientific">Oldenlandia corymbosa var. corymbosa</name>
    <dbReference type="NCBI Taxonomy" id="529605"/>
    <lineage>
        <taxon>Eukaryota</taxon>
        <taxon>Viridiplantae</taxon>
        <taxon>Streptophyta</taxon>
        <taxon>Embryophyta</taxon>
        <taxon>Tracheophyta</taxon>
        <taxon>Spermatophyta</taxon>
        <taxon>Magnoliopsida</taxon>
        <taxon>eudicotyledons</taxon>
        <taxon>Gunneridae</taxon>
        <taxon>Pentapetalae</taxon>
        <taxon>asterids</taxon>
        <taxon>lamiids</taxon>
        <taxon>Gentianales</taxon>
        <taxon>Rubiaceae</taxon>
        <taxon>Rubioideae</taxon>
        <taxon>Spermacoceae</taxon>
        <taxon>Hedyotis-Oldenlandia complex</taxon>
        <taxon>Oldenlandia</taxon>
    </lineage>
</organism>
<dbReference type="Proteomes" id="UP001161247">
    <property type="component" value="Chromosome 1"/>
</dbReference>
<dbReference type="AlphaFoldDB" id="A0AAV1C1Y4"/>
<evidence type="ECO:0000313" key="2">
    <source>
        <dbReference type="Proteomes" id="UP001161247"/>
    </source>
</evidence>
<gene>
    <name evidence="1" type="ORF">OLC1_LOCUS1854</name>
</gene>
<dbReference type="EMBL" id="OX459118">
    <property type="protein sequence ID" value="CAI9089521.1"/>
    <property type="molecule type" value="Genomic_DNA"/>
</dbReference>
<keyword evidence="2" id="KW-1185">Reference proteome</keyword>
<evidence type="ECO:0000313" key="1">
    <source>
        <dbReference type="EMBL" id="CAI9089521.1"/>
    </source>
</evidence>
<protein>
    <submittedName>
        <fullName evidence="1">OLC1v1024108C1</fullName>
    </submittedName>
</protein>
<reference evidence="1" key="1">
    <citation type="submission" date="2023-03" db="EMBL/GenBank/DDBJ databases">
        <authorList>
            <person name="Julca I."/>
        </authorList>
    </citation>
    <scope>NUCLEOTIDE SEQUENCE</scope>
</reference>